<keyword evidence="1" id="KW-0812">Transmembrane</keyword>
<dbReference type="AlphaFoldDB" id="A0AAV5UTK2"/>
<feature type="non-terminal residue" evidence="2">
    <location>
        <position position="79"/>
    </location>
</feature>
<keyword evidence="1" id="KW-1133">Transmembrane helix</keyword>
<gene>
    <name evidence="2" type="ORF">PFISCL1PPCAC_1847</name>
</gene>
<evidence type="ECO:0000313" key="3">
    <source>
        <dbReference type="Proteomes" id="UP001432322"/>
    </source>
</evidence>
<feature type="transmembrane region" description="Helical" evidence="1">
    <location>
        <begin position="6"/>
        <end position="28"/>
    </location>
</feature>
<reference evidence="2" key="1">
    <citation type="submission" date="2023-10" db="EMBL/GenBank/DDBJ databases">
        <title>Genome assembly of Pristionchus species.</title>
        <authorList>
            <person name="Yoshida K."/>
            <person name="Sommer R.J."/>
        </authorList>
    </citation>
    <scope>NUCLEOTIDE SEQUENCE</scope>
    <source>
        <strain evidence="2">RS5133</strain>
    </source>
</reference>
<dbReference type="EMBL" id="BTSY01000001">
    <property type="protein sequence ID" value="GMT10550.1"/>
    <property type="molecule type" value="Genomic_DNA"/>
</dbReference>
<feature type="transmembrane region" description="Helical" evidence="1">
    <location>
        <begin position="35"/>
        <end position="53"/>
    </location>
</feature>
<accession>A0AAV5UTK2</accession>
<comment type="caution">
    <text evidence="2">The sequence shown here is derived from an EMBL/GenBank/DDBJ whole genome shotgun (WGS) entry which is preliminary data.</text>
</comment>
<keyword evidence="3" id="KW-1185">Reference proteome</keyword>
<organism evidence="2 3">
    <name type="scientific">Pristionchus fissidentatus</name>
    <dbReference type="NCBI Taxonomy" id="1538716"/>
    <lineage>
        <taxon>Eukaryota</taxon>
        <taxon>Metazoa</taxon>
        <taxon>Ecdysozoa</taxon>
        <taxon>Nematoda</taxon>
        <taxon>Chromadorea</taxon>
        <taxon>Rhabditida</taxon>
        <taxon>Rhabditina</taxon>
        <taxon>Diplogasteromorpha</taxon>
        <taxon>Diplogasteroidea</taxon>
        <taxon>Neodiplogasteridae</taxon>
        <taxon>Pristionchus</taxon>
    </lineage>
</organism>
<evidence type="ECO:0000256" key="1">
    <source>
        <dbReference type="SAM" id="Phobius"/>
    </source>
</evidence>
<dbReference type="Proteomes" id="UP001432322">
    <property type="component" value="Unassembled WGS sequence"/>
</dbReference>
<keyword evidence="1" id="KW-0472">Membrane</keyword>
<evidence type="ECO:0000313" key="2">
    <source>
        <dbReference type="EMBL" id="GMT10550.1"/>
    </source>
</evidence>
<proteinExistence type="predicted"/>
<sequence>MFPLTLNSFFLTLPVGISFSSFYSFLSLSSHREMPFPISCLLLLFLIIFVLSTDPEVDLRWAFGNGSLASCAKRFSPSY</sequence>
<name>A0AAV5UTK2_9BILA</name>
<protein>
    <submittedName>
        <fullName evidence="2">Uncharacterized protein</fullName>
    </submittedName>
</protein>